<dbReference type="GO" id="GO:0006576">
    <property type="term" value="P:biogenic amine metabolic process"/>
    <property type="evidence" value="ECO:0007669"/>
    <property type="project" value="UniProtKB-ARBA"/>
</dbReference>
<evidence type="ECO:0000256" key="3">
    <source>
        <dbReference type="ARBA" id="ARBA00022741"/>
    </source>
</evidence>
<evidence type="ECO:0000259" key="8">
    <source>
        <dbReference type="PROSITE" id="PS51987"/>
    </source>
</evidence>
<dbReference type="GO" id="GO:0005524">
    <property type="term" value="F:ATP binding"/>
    <property type="evidence" value="ECO:0007669"/>
    <property type="project" value="UniProtKB-KW"/>
</dbReference>
<name>A0A1I3M5R7_9PSEU</name>
<dbReference type="FunFam" id="3.30.590.10:FF:000005">
    <property type="entry name" value="Probable glutamine synthetase"/>
    <property type="match status" value="1"/>
</dbReference>
<dbReference type="Gene3D" id="3.30.590.10">
    <property type="entry name" value="Glutamine synthetase/guanido kinase, catalytic domain"/>
    <property type="match status" value="1"/>
</dbReference>
<dbReference type="EMBL" id="FORP01000002">
    <property type="protein sequence ID" value="SFI92298.1"/>
    <property type="molecule type" value="Genomic_DNA"/>
</dbReference>
<dbReference type="SUPFAM" id="SSF55931">
    <property type="entry name" value="Glutamine synthetase/guanido kinase"/>
    <property type="match status" value="1"/>
</dbReference>
<reference evidence="9 10" key="1">
    <citation type="submission" date="2016-10" db="EMBL/GenBank/DDBJ databases">
        <authorList>
            <person name="de Groot N.N."/>
        </authorList>
    </citation>
    <scope>NUCLEOTIDE SEQUENCE [LARGE SCALE GENOMIC DNA]</scope>
    <source>
        <strain evidence="9 10">DSM 44468</strain>
    </source>
</reference>
<dbReference type="InterPro" id="IPR036651">
    <property type="entry name" value="Gln_synt_N_sf"/>
</dbReference>
<proteinExistence type="inferred from homology"/>
<gene>
    <name evidence="9" type="ORF">SAMN05421835_102192</name>
</gene>
<dbReference type="AlphaFoldDB" id="A0A1I3M5R7"/>
<evidence type="ECO:0000256" key="6">
    <source>
        <dbReference type="RuleBase" id="RU000384"/>
    </source>
</evidence>
<dbReference type="Proteomes" id="UP000199025">
    <property type="component" value="Unassembled WGS sequence"/>
</dbReference>
<evidence type="ECO:0000256" key="5">
    <source>
        <dbReference type="PROSITE-ProRule" id="PRU01330"/>
    </source>
</evidence>
<accession>A0A1I3M5R7</accession>
<feature type="domain" description="GS catalytic" evidence="8">
    <location>
        <begin position="123"/>
        <end position="454"/>
    </location>
</feature>
<organism evidence="9 10">
    <name type="scientific">Amycolatopsis sacchari</name>
    <dbReference type="NCBI Taxonomy" id="115433"/>
    <lineage>
        <taxon>Bacteria</taxon>
        <taxon>Bacillati</taxon>
        <taxon>Actinomycetota</taxon>
        <taxon>Actinomycetes</taxon>
        <taxon>Pseudonocardiales</taxon>
        <taxon>Pseudonocardiaceae</taxon>
        <taxon>Amycolatopsis</taxon>
    </lineage>
</organism>
<keyword evidence="10" id="KW-1185">Reference proteome</keyword>
<evidence type="ECO:0000256" key="4">
    <source>
        <dbReference type="ARBA" id="ARBA00022840"/>
    </source>
</evidence>
<dbReference type="PANTHER" id="PTHR43785:SF12">
    <property type="entry name" value="TYPE-1 GLUTAMINE SYNTHETASE 2"/>
    <property type="match status" value="1"/>
</dbReference>
<sequence length="454" mass="50102">MNSARGMLTLDRLRELVEEGVIDTVLVAMTDMQGRLQGKRCAAEYFVNEVVPHATEACDYLLAVDVDMNTVDGYELSSWEKGYGDFVLRPDLTTLRLLPWHPGTALVLADVERVRGGDVPVSPRQVLRRQLDRLAERGLSAFVGTELEFIVFDDTYEQAWQRGYRELTPANQYNVDYSMLGTGRIEPLLRRIRNEMGSAGMYVESAKGECNPGQHEIAFRYAEALSTCDNHSIYKTGAKEIAAQEGRSLTFMAKYNEREGNSCHIHISLRSADGEPVLAGDGPGGFSPLMTHFLAGQLACLRELTYFFAPNINSYKRFMPGSFAPTAVAWGTDNRTCALRVVGHGQSLRVENRVPGGDVNPYLAVAALVAAGLHGIDNELPLEPEFTGNAYGAEKPTVPANLRDSAQLLAESKVARTAFGDDVVEHYLNAARVELAAFDAAVTDWERIRGFERL</sequence>
<dbReference type="GO" id="GO:0006542">
    <property type="term" value="P:glutamine biosynthetic process"/>
    <property type="evidence" value="ECO:0007669"/>
    <property type="project" value="InterPro"/>
</dbReference>
<dbReference type="InterPro" id="IPR014746">
    <property type="entry name" value="Gln_synth/guanido_kin_cat_dom"/>
</dbReference>
<dbReference type="PROSITE" id="PS51987">
    <property type="entry name" value="GS_CATALYTIC"/>
    <property type="match status" value="1"/>
</dbReference>
<keyword evidence="4" id="KW-0067">ATP-binding</keyword>
<protein>
    <submittedName>
        <fullName evidence="9">Glutamine synthetase</fullName>
    </submittedName>
</protein>
<dbReference type="PANTHER" id="PTHR43785">
    <property type="entry name" value="GAMMA-GLUTAMYLPUTRESCINE SYNTHETASE"/>
    <property type="match status" value="1"/>
</dbReference>
<dbReference type="GO" id="GO:0004356">
    <property type="term" value="F:glutamine synthetase activity"/>
    <property type="evidence" value="ECO:0007669"/>
    <property type="project" value="InterPro"/>
</dbReference>
<comment type="similarity">
    <text evidence="1 5 6">Belongs to the glutamine synthetase family.</text>
</comment>
<dbReference type="Gene3D" id="3.10.20.70">
    <property type="entry name" value="Glutamine synthetase, N-terminal domain"/>
    <property type="match status" value="1"/>
</dbReference>
<dbReference type="RefSeq" id="WP_177228545.1">
    <property type="nucleotide sequence ID" value="NZ_FORP01000002.1"/>
</dbReference>
<dbReference type="SMART" id="SM01230">
    <property type="entry name" value="Gln-synt_C"/>
    <property type="match status" value="1"/>
</dbReference>
<dbReference type="GO" id="GO:0042402">
    <property type="term" value="P:biogenic amine catabolic process"/>
    <property type="evidence" value="ECO:0007669"/>
    <property type="project" value="UniProtKB-ARBA"/>
</dbReference>
<dbReference type="SUPFAM" id="SSF54368">
    <property type="entry name" value="Glutamine synthetase, N-terminal domain"/>
    <property type="match status" value="1"/>
</dbReference>
<keyword evidence="3" id="KW-0547">Nucleotide-binding</keyword>
<dbReference type="Pfam" id="PF00120">
    <property type="entry name" value="Gln-synt_C"/>
    <property type="match status" value="1"/>
</dbReference>
<dbReference type="STRING" id="115433.SAMN05421835_102192"/>
<evidence type="ECO:0000259" key="7">
    <source>
        <dbReference type="PROSITE" id="PS51986"/>
    </source>
</evidence>
<keyword evidence="2" id="KW-0436">Ligase</keyword>
<dbReference type="PROSITE" id="PS51986">
    <property type="entry name" value="GS_BETA_GRASP"/>
    <property type="match status" value="1"/>
</dbReference>
<dbReference type="InterPro" id="IPR008147">
    <property type="entry name" value="Gln_synt_N"/>
</dbReference>
<evidence type="ECO:0000313" key="10">
    <source>
        <dbReference type="Proteomes" id="UP000199025"/>
    </source>
</evidence>
<feature type="domain" description="GS beta-grasp" evidence="7">
    <location>
        <begin position="20"/>
        <end position="117"/>
    </location>
</feature>
<dbReference type="InterPro" id="IPR008146">
    <property type="entry name" value="Gln_synth_cat_dom"/>
</dbReference>
<dbReference type="FunFam" id="3.10.20.70:FF:000015">
    <property type="entry name" value="Putative glutamine synthetase"/>
    <property type="match status" value="1"/>
</dbReference>
<evidence type="ECO:0000256" key="2">
    <source>
        <dbReference type="ARBA" id="ARBA00022598"/>
    </source>
</evidence>
<evidence type="ECO:0000256" key="1">
    <source>
        <dbReference type="ARBA" id="ARBA00009897"/>
    </source>
</evidence>
<evidence type="ECO:0000313" key="9">
    <source>
        <dbReference type="EMBL" id="SFI92298.1"/>
    </source>
</evidence>